<dbReference type="GO" id="GO:0046872">
    <property type="term" value="F:metal ion binding"/>
    <property type="evidence" value="ECO:0007669"/>
    <property type="project" value="UniProtKB-KW"/>
</dbReference>
<evidence type="ECO:0000256" key="10">
    <source>
        <dbReference type="ARBA" id="ARBA00023049"/>
    </source>
</evidence>
<keyword evidence="6" id="KW-0479">Metal-binding</keyword>
<keyword evidence="9 13" id="KW-1133">Transmembrane helix</keyword>
<evidence type="ECO:0000256" key="9">
    <source>
        <dbReference type="ARBA" id="ARBA00022989"/>
    </source>
</evidence>
<evidence type="ECO:0000256" key="13">
    <source>
        <dbReference type="SAM" id="Phobius"/>
    </source>
</evidence>
<dbReference type="AlphaFoldDB" id="U5DRG7"/>
<evidence type="ECO:0000313" key="16">
    <source>
        <dbReference type="Proteomes" id="UP000016960"/>
    </source>
</evidence>
<evidence type="ECO:0000256" key="12">
    <source>
        <dbReference type="SAM" id="MobiDB-lite"/>
    </source>
</evidence>
<evidence type="ECO:0000313" key="15">
    <source>
        <dbReference type="EMBL" id="ERN42290.1"/>
    </source>
</evidence>
<comment type="cofactor">
    <cofactor evidence="1">
        <name>Zn(2+)</name>
        <dbReference type="ChEBI" id="CHEBI:29105"/>
    </cofactor>
</comment>
<organism evidence="15 16">
    <name type="scientific">Rubidibacter lacunae KORDI 51-2</name>
    <dbReference type="NCBI Taxonomy" id="582515"/>
    <lineage>
        <taxon>Bacteria</taxon>
        <taxon>Bacillati</taxon>
        <taxon>Cyanobacteriota</taxon>
        <taxon>Cyanophyceae</taxon>
        <taxon>Oscillatoriophycideae</taxon>
        <taxon>Chroococcales</taxon>
        <taxon>Aphanothecaceae</taxon>
        <taxon>Rubidibacter</taxon>
    </lineage>
</organism>
<dbReference type="InParanoid" id="U5DRG7"/>
<feature type="transmembrane region" description="Helical" evidence="13">
    <location>
        <begin position="735"/>
        <end position="754"/>
    </location>
</feature>
<evidence type="ECO:0000259" key="14">
    <source>
        <dbReference type="Pfam" id="PF01435"/>
    </source>
</evidence>
<dbReference type="GO" id="GO:0005886">
    <property type="term" value="C:plasma membrane"/>
    <property type="evidence" value="ECO:0007669"/>
    <property type="project" value="UniProtKB-SubCell"/>
</dbReference>
<dbReference type="PANTHER" id="PTHR43221">
    <property type="entry name" value="PROTEASE HTPX"/>
    <property type="match status" value="1"/>
</dbReference>
<feature type="transmembrane region" description="Helical" evidence="13">
    <location>
        <begin position="592"/>
        <end position="614"/>
    </location>
</feature>
<comment type="subcellular location">
    <subcellularLocation>
        <location evidence="2">Cell membrane</location>
        <topology evidence="2">Multi-pass membrane protein</topology>
    </subcellularLocation>
</comment>
<keyword evidence="8" id="KW-0862">Zinc</keyword>
<gene>
    <name evidence="15" type="ORF">KR51_00010170</name>
</gene>
<keyword evidence="7" id="KW-0378">Hydrolase</keyword>
<evidence type="ECO:0000256" key="8">
    <source>
        <dbReference type="ARBA" id="ARBA00022833"/>
    </source>
</evidence>
<proteinExistence type="predicted"/>
<keyword evidence="11 13" id="KW-0472">Membrane</keyword>
<evidence type="ECO:0000256" key="2">
    <source>
        <dbReference type="ARBA" id="ARBA00004651"/>
    </source>
</evidence>
<dbReference type="GO" id="GO:0006508">
    <property type="term" value="P:proteolysis"/>
    <property type="evidence" value="ECO:0007669"/>
    <property type="project" value="UniProtKB-KW"/>
</dbReference>
<keyword evidence="4 15" id="KW-0645">Protease</keyword>
<dbReference type="RefSeq" id="WP_022605306.1">
    <property type="nucleotide sequence ID" value="NZ_ASSJ01000027.1"/>
</dbReference>
<keyword evidence="16" id="KW-1185">Reference proteome</keyword>
<dbReference type="Pfam" id="PF01435">
    <property type="entry name" value="Peptidase_M48"/>
    <property type="match status" value="1"/>
</dbReference>
<keyword evidence="10" id="KW-0482">Metalloprotease</keyword>
<feature type="transmembrane region" description="Helical" evidence="13">
    <location>
        <begin position="376"/>
        <end position="398"/>
    </location>
</feature>
<dbReference type="STRING" id="582515.KR51_00010170"/>
<dbReference type="Proteomes" id="UP000016960">
    <property type="component" value="Unassembled WGS sequence"/>
</dbReference>
<sequence>MNGEPTLEVGEAALARGDYDTAIAHLESFCAIELDEETLARGHQALVVAYTKSERVLEALKLCRSLSQGPDSAERRWLQVTIADLEERLADAEETGANDTAAPQTQRERKRSRLPVSSESAAGTFQPEKFVPGREWRRAGRAKRWSPLKRPGRVRFWAIQLASAIVLFLVVRASVQGVAIAIADGLRLLPFPVYRPRWLYGDPAIAVCVVLIVSLLFSTWALDRILQGIYGLRSLSMNDLVAKSPEAVKLLQRYCRQRKLPVPNLGVLPAAAPFAFGYGLSPRSARLILSEGALDRLEDDEIASLCAAQLFHIASRETVLVSGFVAFLQIPYLLYRASANLGTRGSKCLETPPGWFPAPVRRAFWPDAPQFVRHGAAWLSAGFYGAYWLWRLAVLWSVRRRAYYADRFACNLTGNPNGHARALLKVAEGTAAQVKQFEQTSWLLESFNLLLPLGPRQAIGIGSVPERVPFETVLGWECTNPYRHWLKFADTHPLLGDRLFLLGRYATHWQLQPEVELPIVAPPERTNRARILKAKNSYRALPILQSAVLAGLVFGLGSRLVLWLLSLVSLMGDRAPGLWWLRSLDWLQRDPSLLNACIMVAISLSLIVWVNGYFPDIKIEDKQEPRLYELLSDRSAVPPNPQPVRLSGKLLGRRGLANWAGQDLVLFSPSGAIALHWLSALGQVGNLLPGMMRPCEFVGRKVTVTGWLRRGPTPWIDVDTIAVESGPRLRSGHPVWITVLAVGSAAIGAYAIAWG</sequence>
<dbReference type="Gene3D" id="3.30.2010.10">
    <property type="entry name" value="Metalloproteases ('zincins'), catalytic domain"/>
    <property type="match status" value="1"/>
</dbReference>
<dbReference type="InterPro" id="IPR001915">
    <property type="entry name" value="Peptidase_M48"/>
</dbReference>
<evidence type="ECO:0000256" key="5">
    <source>
        <dbReference type="ARBA" id="ARBA00022692"/>
    </source>
</evidence>
<evidence type="ECO:0000256" key="4">
    <source>
        <dbReference type="ARBA" id="ARBA00022670"/>
    </source>
</evidence>
<dbReference type="GO" id="GO:0004222">
    <property type="term" value="F:metalloendopeptidase activity"/>
    <property type="evidence" value="ECO:0007669"/>
    <property type="project" value="InterPro"/>
</dbReference>
<reference evidence="15 16" key="1">
    <citation type="submission" date="2013-05" db="EMBL/GenBank/DDBJ databases">
        <title>Draft genome sequence of Rubidibacter lacunae KORDI 51-2.</title>
        <authorList>
            <person name="Choi D.H."/>
            <person name="Noh J.H."/>
            <person name="Kwon K.-K."/>
            <person name="Lee J.-H."/>
            <person name="Ryu J.-Y."/>
        </authorList>
    </citation>
    <scope>NUCLEOTIDE SEQUENCE [LARGE SCALE GENOMIC DNA]</scope>
    <source>
        <strain evidence="15 16">KORDI 51-2</strain>
    </source>
</reference>
<keyword evidence="3" id="KW-1003">Cell membrane</keyword>
<evidence type="ECO:0000256" key="7">
    <source>
        <dbReference type="ARBA" id="ARBA00022801"/>
    </source>
</evidence>
<evidence type="ECO:0000256" key="11">
    <source>
        <dbReference type="ARBA" id="ARBA00023136"/>
    </source>
</evidence>
<dbReference type="eggNOG" id="COG0501">
    <property type="taxonomic scope" value="Bacteria"/>
</dbReference>
<comment type="caution">
    <text evidence="15">The sequence shown here is derived from an EMBL/GenBank/DDBJ whole genome shotgun (WGS) entry which is preliminary data.</text>
</comment>
<evidence type="ECO:0000256" key="6">
    <source>
        <dbReference type="ARBA" id="ARBA00022723"/>
    </source>
</evidence>
<feature type="transmembrane region" description="Helical" evidence="13">
    <location>
        <begin position="156"/>
        <end position="183"/>
    </location>
</feature>
<feature type="transmembrane region" description="Helical" evidence="13">
    <location>
        <begin position="318"/>
        <end position="335"/>
    </location>
</feature>
<dbReference type="OrthoDB" id="15218at2"/>
<keyword evidence="5 13" id="KW-0812">Transmembrane</keyword>
<evidence type="ECO:0000256" key="3">
    <source>
        <dbReference type="ARBA" id="ARBA00022475"/>
    </source>
</evidence>
<accession>U5DRG7</accession>
<feature type="region of interest" description="Disordered" evidence="12">
    <location>
        <begin position="91"/>
        <end position="122"/>
    </location>
</feature>
<dbReference type="InterPro" id="IPR050083">
    <property type="entry name" value="HtpX_protease"/>
</dbReference>
<dbReference type="PATRIC" id="fig|582515.4.peg.1132"/>
<evidence type="ECO:0000256" key="1">
    <source>
        <dbReference type="ARBA" id="ARBA00001947"/>
    </source>
</evidence>
<protein>
    <submittedName>
        <fullName evidence="15">Zn-dependent protease with chaperone function</fullName>
    </submittedName>
</protein>
<dbReference type="PANTHER" id="PTHR43221:SF1">
    <property type="entry name" value="PROTEASE HTPX"/>
    <property type="match status" value="1"/>
</dbReference>
<feature type="domain" description="Peptidase M48" evidence="14">
    <location>
        <begin position="267"/>
        <end position="499"/>
    </location>
</feature>
<name>U5DRG7_9CHRO</name>
<dbReference type="EMBL" id="ASSJ01000027">
    <property type="protein sequence ID" value="ERN42290.1"/>
    <property type="molecule type" value="Genomic_DNA"/>
</dbReference>
<feature type="transmembrane region" description="Helical" evidence="13">
    <location>
        <begin position="547"/>
        <end position="572"/>
    </location>
</feature>
<feature type="transmembrane region" description="Helical" evidence="13">
    <location>
        <begin position="203"/>
        <end position="222"/>
    </location>
</feature>